<name>A0AAD7ZF46_DIPPU</name>
<reference evidence="2" key="2">
    <citation type="submission" date="2023-05" db="EMBL/GenBank/DDBJ databases">
        <authorList>
            <person name="Fouks B."/>
        </authorList>
    </citation>
    <scope>NUCLEOTIDE SEQUENCE</scope>
    <source>
        <strain evidence="2">Stay&amp;Tobe</strain>
        <tissue evidence="2">Testes</tissue>
    </source>
</reference>
<evidence type="ECO:0000259" key="1">
    <source>
        <dbReference type="Pfam" id="PF14951"/>
    </source>
</evidence>
<proteinExistence type="predicted"/>
<dbReference type="EMBL" id="JASPKZ010008468">
    <property type="protein sequence ID" value="KAJ9579366.1"/>
    <property type="molecule type" value="Genomic_DNA"/>
</dbReference>
<dbReference type="GO" id="GO:0005654">
    <property type="term" value="C:nucleoplasm"/>
    <property type="evidence" value="ECO:0007669"/>
    <property type="project" value="TreeGrafter"/>
</dbReference>
<accession>A0AAD7ZF46</accession>
<dbReference type="InterPro" id="IPR053054">
    <property type="entry name" value="DNA_repair-scaffolding"/>
</dbReference>
<keyword evidence="3" id="KW-1185">Reference proteome</keyword>
<dbReference type="InterPro" id="IPR028032">
    <property type="entry name" value="DUF4503"/>
</dbReference>
<dbReference type="Proteomes" id="UP001233999">
    <property type="component" value="Unassembled WGS sequence"/>
</dbReference>
<feature type="domain" description="DUF4503" evidence="1">
    <location>
        <begin position="1"/>
        <end position="80"/>
    </location>
</feature>
<reference evidence="2" key="1">
    <citation type="journal article" date="2023" name="IScience">
        <title>Live-bearing cockroach genome reveals convergent evolutionary mechanisms linked to viviparity in insects and beyond.</title>
        <authorList>
            <person name="Fouks B."/>
            <person name="Harrison M.C."/>
            <person name="Mikhailova A.A."/>
            <person name="Marchal E."/>
            <person name="English S."/>
            <person name="Carruthers M."/>
            <person name="Jennings E.C."/>
            <person name="Chiamaka E.L."/>
            <person name="Frigard R.A."/>
            <person name="Pippel M."/>
            <person name="Attardo G.M."/>
            <person name="Benoit J.B."/>
            <person name="Bornberg-Bauer E."/>
            <person name="Tobe S.S."/>
        </authorList>
    </citation>
    <scope>NUCLEOTIDE SEQUENCE</scope>
    <source>
        <strain evidence="2">Stay&amp;Tobe</strain>
    </source>
</reference>
<gene>
    <name evidence="2" type="ORF">L9F63_024528</name>
</gene>
<dbReference type="PANTHER" id="PTHR34347:SF1">
    <property type="entry name" value="DNA REPAIR-SCAFFOLDING PROTEIN"/>
    <property type="match status" value="1"/>
</dbReference>
<dbReference type="AlphaFoldDB" id="A0AAD7ZF46"/>
<sequence length="88" mass="9945">TVIQVDEETAFSWPVCGACNNELLIEVTDSQYLCQSCGSTETYIRLSLEVFVYCQEMPEAFKIKVKLEQNSIVKLLPPSQDNDDVSLH</sequence>
<protein>
    <recommendedName>
        <fullName evidence="1">DUF4503 domain-containing protein</fullName>
    </recommendedName>
</protein>
<dbReference type="GO" id="GO:0000228">
    <property type="term" value="C:nuclear chromosome"/>
    <property type="evidence" value="ECO:0007669"/>
    <property type="project" value="TreeGrafter"/>
</dbReference>
<evidence type="ECO:0000313" key="3">
    <source>
        <dbReference type="Proteomes" id="UP001233999"/>
    </source>
</evidence>
<evidence type="ECO:0000313" key="2">
    <source>
        <dbReference type="EMBL" id="KAJ9579366.1"/>
    </source>
</evidence>
<organism evidence="2 3">
    <name type="scientific">Diploptera punctata</name>
    <name type="common">Pacific beetle cockroach</name>
    <dbReference type="NCBI Taxonomy" id="6984"/>
    <lineage>
        <taxon>Eukaryota</taxon>
        <taxon>Metazoa</taxon>
        <taxon>Ecdysozoa</taxon>
        <taxon>Arthropoda</taxon>
        <taxon>Hexapoda</taxon>
        <taxon>Insecta</taxon>
        <taxon>Pterygota</taxon>
        <taxon>Neoptera</taxon>
        <taxon>Polyneoptera</taxon>
        <taxon>Dictyoptera</taxon>
        <taxon>Blattodea</taxon>
        <taxon>Blaberoidea</taxon>
        <taxon>Blaberidae</taxon>
        <taxon>Diplopterinae</taxon>
        <taxon>Diploptera</taxon>
    </lineage>
</organism>
<comment type="caution">
    <text evidence="2">The sequence shown here is derived from an EMBL/GenBank/DDBJ whole genome shotgun (WGS) entry which is preliminary data.</text>
</comment>
<dbReference type="PANTHER" id="PTHR34347">
    <property type="entry name" value="DNA REPAIR-SCAFFOLDING PROTEIN SPIDR"/>
    <property type="match status" value="1"/>
</dbReference>
<dbReference type="GO" id="GO:0000724">
    <property type="term" value="P:double-strand break repair via homologous recombination"/>
    <property type="evidence" value="ECO:0007669"/>
    <property type="project" value="TreeGrafter"/>
</dbReference>
<feature type="non-terminal residue" evidence="2">
    <location>
        <position position="88"/>
    </location>
</feature>
<dbReference type="GO" id="GO:0070202">
    <property type="term" value="P:regulation of establishment of protein localization to chromosome"/>
    <property type="evidence" value="ECO:0007669"/>
    <property type="project" value="TreeGrafter"/>
</dbReference>
<dbReference type="Pfam" id="PF14951">
    <property type="entry name" value="DUF4503"/>
    <property type="match status" value="1"/>
</dbReference>